<dbReference type="EMBL" id="FN545251">
    <property type="protein sequence ID" value="CBA75457.1"/>
    <property type="molecule type" value="Genomic_DNA"/>
</dbReference>
<protein>
    <submittedName>
        <fullName evidence="1">Uncharacterized protein</fullName>
    </submittedName>
</protein>
<organism evidence="1">
    <name type="scientific">Arsenophonus nasoniae</name>
    <name type="common">son-killer infecting Nasonia vitripennis</name>
    <dbReference type="NCBI Taxonomy" id="638"/>
    <lineage>
        <taxon>Bacteria</taxon>
        <taxon>Pseudomonadati</taxon>
        <taxon>Pseudomonadota</taxon>
        <taxon>Gammaproteobacteria</taxon>
        <taxon>Enterobacterales</taxon>
        <taxon>Morganellaceae</taxon>
        <taxon>Arsenophonus</taxon>
    </lineage>
</organism>
<accession>D2U2U2</accession>
<reference evidence="1" key="1">
    <citation type="journal article" date="2010" name="Insect Mol. Biol.">
        <title>The draft genome sequence of Arsenophonus nasoniae, son-killer bacterium of Nasonia vitripennis, reveals genes associated with virulence and symbiosis.</title>
        <authorList>
            <person name="Wilkes T."/>
            <person name="Darby A.C."/>
            <person name="Choi J."/>
            <person name="Colborne J.K."/>
            <person name="Werren J.H."/>
            <person name="Hurst G.D.D."/>
        </authorList>
    </citation>
    <scope>NUCLEOTIDE SEQUENCE</scope>
</reference>
<proteinExistence type="predicted"/>
<gene>
    <name evidence="1" type="ORF">ARN_29210</name>
</gene>
<dbReference type="AlphaFoldDB" id="D2U2U2"/>
<name>D2U2U2_9GAMM</name>
<sequence length="58" mass="6761">MQNPNFASQSSPPLNSYVRQISNQHRPLAACFYRSDKQICPHRRYFISDGIFILPADY</sequence>
<evidence type="ECO:0000313" key="1">
    <source>
        <dbReference type="EMBL" id="CBA75457.1"/>
    </source>
</evidence>